<dbReference type="AlphaFoldDB" id="A0A7U2NQV7"/>
<keyword evidence="7" id="KW-1185">Reference proteome</keyword>
<reference evidence="7" key="1">
    <citation type="journal article" date="2021" name="BMC Genomics">
        <title>Chromosome-level genome assembly and manually-curated proteome of model necrotroph Parastagonospora nodorum Sn15 reveals a genome-wide trove of candidate effector homologs, and redundancy of virulence-related functions within an accessory chromosome.</title>
        <authorList>
            <person name="Bertazzoni S."/>
            <person name="Jones D.A.B."/>
            <person name="Phan H.T."/>
            <person name="Tan K.-C."/>
            <person name="Hane J.K."/>
        </authorList>
    </citation>
    <scope>NUCLEOTIDE SEQUENCE [LARGE SCALE GENOMIC DNA]</scope>
    <source>
        <strain evidence="7">SN15 / ATCC MYA-4574 / FGSC 10173)</strain>
    </source>
</reference>
<feature type="region of interest" description="Disordered" evidence="3">
    <location>
        <begin position="930"/>
        <end position="949"/>
    </location>
</feature>
<dbReference type="InterPro" id="IPR036770">
    <property type="entry name" value="Ankyrin_rpt-contain_sf"/>
</dbReference>
<proteinExistence type="predicted"/>
<keyword evidence="1" id="KW-0677">Repeat</keyword>
<feature type="repeat" description="ANK" evidence="2">
    <location>
        <begin position="807"/>
        <end position="839"/>
    </location>
</feature>
<feature type="domain" description="Nephrocystin 3-like N-terminal" evidence="5">
    <location>
        <begin position="219"/>
        <end position="381"/>
    </location>
</feature>
<feature type="non-terminal residue" evidence="6">
    <location>
        <position position="1"/>
    </location>
</feature>
<dbReference type="PANTHER" id="PTHR10039">
    <property type="entry name" value="AMELOGENIN"/>
    <property type="match status" value="1"/>
</dbReference>
<feature type="domain" description="GPI inositol-deacylase winged helix" evidence="4">
    <location>
        <begin position="493"/>
        <end position="568"/>
    </location>
</feature>
<dbReference type="InterPro" id="IPR056884">
    <property type="entry name" value="NPHP3-like_N"/>
</dbReference>
<evidence type="ECO:0000313" key="7">
    <source>
        <dbReference type="Proteomes" id="UP000663193"/>
    </source>
</evidence>
<dbReference type="SUPFAM" id="SSF48403">
    <property type="entry name" value="Ankyrin repeat"/>
    <property type="match status" value="1"/>
</dbReference>
<dbReference type="InterPro" id="IPR027417">
    <property type="entry name" value="P-loop_NTPase"/>
</dbReference>
<dbReference type="Gene3D" id="1.25.40.20">
    <property type="entry name" value="Ankyrin repeat-containing domain"/>
    <property type="match status" value="1"/>
</dbReference>
<evidence type="ECO:0000259" key="5">
    <source>
        <dbReference type="Pfam" id="PF24883"/>
    </source>
</evidence>
<evidence type="ECO:0000256" key="2">
    <source>
        <dbReference type="PROSITE-ProRule" id="PRU00023"/>
    </source>
</evidence>
<dbReference type="Gene3D" id="3.40.50.300">
    <property type="entry name" value="P-loop containing nucleotide triphosphate hydrolases"/>
    <property type="match status" value="1"/>
</dbReference>
<dbReference type="PANTHER" id="PTHR10039:SF15">
    <property type="entry name" value="NACHT DOMAIN-CONTAINING PROTEIN"/>
    <property type="match status" value="1"/>
</dbReference>
<evidence type="ECO:0000313" key="6">
    <source>
        <dbReference type="EMBL" id="QRD07172.1"/>
    </source>
</evidence>
<organism evidence="6 7">
    <name type="scientific">Phaeosphaeria nodorum (strain SN15 / ATCC MYA-4574 / FGSC 10173)</name>
    <name type="common">Glume blotch fungus</name>
    <name type="synonym">Parastagonospora nodorum</name>
    <dbReference type="NCBI Taxonomy" id="321614"/>
    <lineage>
        <taxon>Eukaryota</taxon>
        <taxon>Fungi</taxon>
        <taxon>Dikarya</taxon>
        <taxon>Ascomycota</taxon>
        <taxon>Pezizomycotina</taxon>
        <taxon>Dothideomycetes</taxon>
        <taxon>Pleosporomycetidae</taxon>
        <taxon>Pleosporales</taxon>
        <taxon>Pleosporineae</taxon>
        <taxon>Phaeosphaeriaceae</taxon>
        <taxon>Parastagonospora</taxon>
    </lineage>
</organism>
<dbReference type="Pfam" id="PF12796">
    <property type="entry name" value="Ank_2"/>
    <property type="match status" value="3"/>
</dbReference>
<dbReference type="PROSITE" id="PS50297">
    <property type="entry name" value="ANK_REP_REGION"/>
    <property type="match status" value="2"/>
</dbReference>
<dbReference type="SMART" id="SM00248">
    <property type="entry name" value="ANK"/>
    <property type="match status" value="8"/>
</dbReference>
<dbReference type="PROSITE" id="PS50088">
    <property type="entry name" value="ANK_REPEAT"/>
    <property type="match status" value="3"/>
</dbReference>
<dbReference type="Pfam" id="PF22939">
    <property type="entry name" value="WHD_GPIID"/>
    <property type="match status" value="1"/>
</dbReference>
<dbReference type="InterPro" id="IPR002110">
    <property type="entry name" value="Ankyrin_rpt"/>
</dbReference>
<dbReference type="OrthoDB" id="195446at2759"/>
<dbReference type="VEuPathDB" id="FungiDB:JI435_123740"/>
<dbReference type="Pfam" id="PF24883">
    <property type="entry name" value="NPHP3_N"/>
    <property type="match status" value="1"/>
</dbReference>
<name>A0A7U2NQV7_PHANO</name>
<evidence type="ECO:0000256" key="1">
    <source>
        <dbReference type="ARBA" id="ARBA00022737"/>
    </source>
</evidence>
<dbReference type="SUPFAM" id="SSF52540">
    <property type="entry name" value="P-loop containing nucleoside triphosphate hydrolases"/>
    <property type="match status" value="1"/>
</dbReference>
<accession>A0A7U2NQV7</accession>
<evidence type="ECO:0000256" key="3">
    <source>
        <dbReference type="SAM" id="MobiDB-lite"/>
    </source>
</evidence>
<evidence type="ECO:0008006" key="8">
    <source>
        <dbReference type="Google" id="ProtNLM"/>
    </source>
</evidence>
<dbReference type="InterPro" id="IPR054471">
    <property type="entry name" value="GPIID_WHD"/>
</dbReference>
<dbReference type="Proteomes" id="UP000663193">
    <property type="component" value="Chromosome 22"/>
</dbReference>
<protein>
    <recommendedName>
        <fullName evidence="8">AAA+ ATPase domain-containing protein</fullName>
    </recommendedName>
</protein>
<keyword evidence="2" id="KW-0040">ANK repeat</keyword>
<feature type="repeat" description="ANK" evidence="2">
    <location>
        <begin position="741"/>
        <end position="773"/>
    </location>
</feature>
<gene>
    <name evidence="6" type="ORF">JI435_123740</name>
</gene>
<evidence type="ECO:0000259" key="4">
    <source>
        <dbReference type="Pfam" id="PF22939"/>
    </source>
</evidence>
<feature type="repeat" description="ANK" evidence="2">
    <location>
        <begin position="708"/>
        <end position="740"/>
    </location>
</feature>
<dbReference type="EMBL" id="CP069044">
    <property type="protein sequence ID" value="QRD07172.1"/>
    <property type="molecule type" value="Genomic_DNA"/>
</dbReference>
<sequence length="1023" mass="112953">YLVHETFLAHVCSRHSNPSNMDPMSATASVIAILQLSAKVLSYLNDVKDTSKGRVQCAIEASNLHSLLTNLRFRLEDGHGHQPWFSAVQALAVENGPFDQFKQALETLQTKITYGGRLKKAREALLWKFKKEEVDAILARMERLKTLVEIALQMDHFKLSRAIKDDTGSIRTHVSAIESAVNKVQEVQVTASQRILLEWISSSDYPVQQSDIIKRRQEGTGQWFLSAPEVARWLDDAKTTLFCPGIPGAGKTMVVAIAVDHLLDSAQNGAYGVAYVYCNYKSQADQDTVSILAAILKQLVQSRPSTLGPVEKLHQKHTGRGTKPTLDDIYSALRDMLVQYPYVHIVVDALDECQNETRRELCAKLLDLQKGADMRLMVTSRFVPDVEETFRLASRLEVEASDEDVKQFVAGQIHRLPGCVQRSAALRTLVQERVVEAVGGMFLLARLHIDSLSDNTTAKEVKSTLNTLSKGAAALDDAYSEALERIDGQRASHSKLAKNVLTWITFAKRPLTTAELCCALAVEPGEAELDPENKPDVDDIVSVCAGLIVVDQESAIIRLVHYTTQEYFERISSRLNPDGQLEIAKTCLTYLSFSVFASGSCATDEEFEERLCQYELLDYAAKHCGEHTRSVEPKVDYLACTLVTHTGIFSCAAQVLFVPSYRYRGYSTSNPGVTGLHWIARFGLYDAAKEFLRREEDETCAVNATDSNGEGSLMYAVKHGHYAMAELLLEKGADINAQGGRFGNALQAASFGGHEAVVRLLLDKSADVNAQGGRFGNALQAASFRGYKAMLELLLDKSADINAQGGEYGNALQVAASNGNEAVVRLLLDKGADINAQGGEYGNALYAAAYAGNIKVLERLIGKDSIRHLQDPYDRTLLWWAAAGGQTTTIQVLISRYHCNSRIADKFGRTPLWIATKKGHHAVSELLSKERGPTVPRRTTSPNHRDDSGSLECDVCTSSIRATDFHYHCRHCSDGDWDVCEDCKVRGAFCPEETHVLVKRTRMDGKWVEMTANNVQTASPYES</sequence>